<evidence type="ECO:0000256" key="5">
    <source>
        <dbReference type="ARBA" id="ARBA00022786"/>
    </source>
</evidence>
<evidence type="ECO:0000313" key="9">
    <source>
        <dbReference type="Proteomes" id="UP000019377"/>
    </source>
</evidence>
<evidence type="ECO:0000256" key="3">
    <source>
        <dbReference type="ARBA" id="ARBA00022618"/>
    </source>
</evidence>
<dbReference type="AlphaFoldDB" id="V5EW56"/>
<comment type="similarity">
    <text evidence="1">Belongs to the APC5 family.</text>
</comment>
<evidence type="ECO:0000256" key="2">
    <source>
        <dbReference type="ARBA" id="ARBA00016066"/>
    </source>
</evidence>
<keyword evidence="6" id="KW-0131">Cell cycle</keyword>
<sequence>MDIAVAQPDEINGETIAILILFNFHCRIQLSDEAQVARKKLLLFLMDKVYQTRSPSHSYAAFINELQRTMDGHEENGRIMTDYLDGMLHLLDVPDGLTKLFNEKLNRIMPSYEPMGVLNASDIFFERRSFFGLFFRRTKLIFDSLDLQAKDHLTLAARAWKQAPADLGPASLGELHSSDARLGAFRNYQLGLLRGDYVMTKDNMEKFFDFYAPGADRELHQHTLLHLAAFHVNTQSYSAAKAALDEAISLARSANDSDCISACESLMLRIQGVGTSTLAAVPAAAIVDRHRESVSDAVWQARCSLAKGRSAVEVLQDLEESSSPSQPSRDTLAASEASLELMEDAKRRLGRDALQSDVEVAQLWRTLGQSALADVYRKRVDLRKGGRSMSALQDEAGMDCICHQAKSLAQAGRYDDALGLLVSPSTFSTISFSEYTIWHGTIADVLRLRATRRQDEAGLQLLAQSFPSRDLDISGLDVEDAVDTPDALVELALRYLESGKSSSAERSFGLRFQVFGKHTAEEAAEALLAKAAQRTQSSQPMLSLMPTLAALSIAKDMDHSRLILAARVQLAETLGIHLKMQDGVRLLMESDLPNCLANNDAELRARAQWTYARLLLSCSDKQDSQDLIRVLHWLQEAEQECLELQTQILYYMLRLHHHLDNKQEVDRVSARLEQFERSWTRSDESQDQVYLEQVRQILDIVVSVAGYVASGEAASERLASA</sequence>
<keyword evidence="5" id="KW-0833">Ubl conjugation pathway</keyword>
<evidence type="ECO:0000259" key="7">
    <source>
        <dbReference type="Pfam" id="PF12862"/>
    </source>
</evidence>
<dbReference type="GO" id="GO:0070979">
    <property type="term" value="P:protein K11-linked ubiquitination"/>
    <property type="evidence" value="ECO:0007669"/>
    <property type="project" value="TreeGrafter"/>
</dbReference>
<evidence type="ECO:0000256" key="6">
    <source>
        <dbReference type="ARBA" id="ARBA00023306"/>
    </source>
</evidence>
<keyword evidence="3" id="KW-0132">Cell division</keyword>
<proteinExistence type="inferred from homology"/>
<dbReference type="GO" id="GO:0005680">
    <property type="term" value="C:anaphase-promoting complex"/>
    <property type="evidence" value="ECO:0007669"/>
    <property type="project" value="InterPro"/>
</dbReference>
<keyword evidence="4" id="KW-0498">Mitosis</keyword>
<dbReference type="STRING" id="1365824.V5EW56"/>
<dbReference type="Pfam" id="PF12862">
    <property type="entry name" value="ANAPC5"/>
    <property type="match status" value="1"/>
</dbReference>
<dbReference type="InterPro" id="IPR037679">
    <property type="entry name" value="Apc5"/>
</dbReference>
<organism evidence="8 9">
    <name type="scientific">Kalmanozyma brasiliensis (strain GHG001)</name>
    <name type="common">Yeast</name>
    <name type="synonym">Pseudozyma brasiliensis</name>
    <dbReference type="NCBI Taxonomy" id="1365824"/>
    <lineage>
        <taxon>Eukaryota</taxon>
        <taxon>Fungi</taxon>
        <taxon>Dikarya</taxon>
        <taxon>Basidiomycota</taxon>
        <taxon>Ustilaginomycotina</taxon>
        <taxon>Ustilaginomycetes</taxon>
        <taxon>Ustilaginales</taxon>
        <taxon>Ustilaginaceae</taxon>
        <taxon>Kalmanozyma</taxon>
    </lineage>
</organism>
<dbReference type="GO" id="GO:0051301">
    <property type="term" value="P:cell division"/>
    <property type="evidence" value="ECO:0007669"/>
    <property type="project" value="UniProtKB-KW"/>
</dbReference>
<dbReference type="HOGENOM" id="CLU_419815_0_0_1"/>
<dbReference type="Proteomes" id="UP000019377">
    <property type="component" value="Unassembled WGS sequence"/>
</dbReference>
<reference evidence="9" key="1">
    <citation type="journal article" date="2013" name="Genome Announc.">
        <title>Draft genome sequence of Pseudozyma brasiliensis sp. nov. strain GHG001, a high producer of endo-1,4-xylanase isolated from an insect pest of sugarcane.</title>
        <authorList>
            <person name="Oliveira J.V.D.C."/>
            <person name="dos Santos R.A.C."/>
            <person name="Borges T.A."/>
            <person name="Riano-Pachon D.M."/>
            <person name="Goldman G.H."/>
        </authorList>
    </citation>
    <scope>NUCLEOTIDE SEQUENCE [LARGE SCALE GENOMIC DNA]</scope>
    <source>
        <strain evidence="9">GHG001</strain>
    </source>
</reference>
<dbReference type="PANTHER" id="PTHR12830">
    <property type="entry name" value="ANAPHASE-PROMOTING COMPLEX SUBUNIT 5"/>
    <property type="match status" value="1"/>
</dbReference>
<evidence type="ECO:0000256" key="1">
    <source>
        <dbReference type="ARBA" id="ARBA00007450"/>
    </source>
</evidence>
<keyword evidence="9" id="KW-1185">Reference proteome</keyword>
<accession>V5EW56</accession>
<dbReference type="eggNOG" id="ENOG502S4I4">
    <property type="taxonomic scope" value="Eukaryota"/>
</dbReference>
<evidence type="ECO:0000256" key="4">
    <source>
        <dbReference type="ARBA" id="ARBA00022776"/>
    </source>
</evidence>
<name>V5EW56_KALBG</name>
<protein>
    <recommendedName>
        <fullName evidence="2">Anaphase-promoting complex subunit 5</fullName>
    </recommendedName>
</protein>
<dbReference type="EMBL" id="KI545851">
    <property type="protein sequence ID" value="EST09775.1"/>
    <property type="molecule type" value="Genomic_DNA"/>
</dbReference>
<gene>
    <name evidence="8" type="ORF">PSEUBRA_SCAF1g00227</name>
</gene>
<dbReference type="OrthoDB" id="2504561at2759"/>
<dbReference type="OMA" id="GMTKWCR"/>
<feature type="domain" description="Anaphase-promoting complex subunit 5" evidence="7">
    <location>
        <begin position="187"/>
        <end position="270"/>
    </location>
</feature>
<dbReference type="GO" id="GO:0031145">
    <property type="term" value="P:anaphase-promoting complex-dependent catabolic process"/>
    <property type="evidence" value="ECO:0007669"/>
    <property type="project" value="TreeGrafter"/>
</dbReference>
<evidence type="ECO:0000313" key="8">
    <source>
        <dbReference type="EMBL" id="EST09775.1"/>
    </source>
</evidence>
<dbReference type="GO" id="GO:0045842">
    <property type="term" value="P:positive regulation of mitotic metaphase/anaphase transition"/>
    <property type="evidence" value="ECO:0007669"/>
    <property type="project" value="TreeGrafter"/>
</dbReference>
<dbReference type="InterPro" id="IPR026000">
    <property type="entry name" value="Apc5_dom"/>
</dbReference>
<dbReference type="PANTHER" id="PTHR12830:SF9">
    <property type="entry name" value="ANAPHASE-PROMOTING COMPLEX SUBUNIT 5"/>
    <property type="match status" value="1"/>
</dbReference>